<dbReference type="PANTHER" id="PTHR10127:SF839">
    <property type="entry name" value="HATCHING ENZYME 1.2-RELATED"/>
    <property type="match status" value="1"/>
</dbReference>
<dbReference type="SMART" id="SM00235">
    <property type="entry name" value="ZnMc"/>
    <property type="match status" value="1"/>
</dbReference>
<dbReference type="EMBL" id="JBHFQA010000015">
    <property type="protein sequence ID" value="KAL2086596.1"/>
    <property type="molecule type" value="Genomic_DNA"/>
</dbReference>
<evidence type="ECO:0000256" key="7">
    <source>
        <dbReference type="ARBA" id="ARBA00023145"/>
    </source>
</evidence>
<feature type="binding site" evidence="9">
    <location>
        <position position="154"/>
    </location>
    <ligand>
        <name>Zn(2+)</name>
        <dbReference type="ChEBI" id="CHEBI:29105"/>
        <note>catalytic</note>
    </ligand>
</feature>
<evidence type="ECO:0000256" key="1">
    <source>
        <dbReference type="ARBA" id="ARBA00022670"/>
    </source>
</evidence>
<feature type="binding site" evidence="9">
    <location>
        <position position="148"/>
    </location>
    <ligand>
        <name>Zn(2+)</name>
        <dbReference type="ChEBI" id="CHEBI:29105"/>
        <note>catalytic</note>
    </ligand>
</feature>
<evidence type="ECO:0000256" key="8">
    <source>
        <dbReference type="ARBA" id="ARBA00023157"/>
    </source>
</evidence>
<dbReference type="GO" id="GO:0008270">
    <property type="term" value="F:zinc ion binding"/>
    <property type="evidence" value="ECO:0007669"/>
    <property type="project" value="UniProtKB-UniRule"/>
</dbReference>
<evidence type="ECO:0000259" key="11">
    <source>
        <dbReference type="PROSITE" id="PS51864"/>
    </source>
</evidence>
<dbReference type="FunFam" id="3.40.390.10:FF:000040">
    <property type="entry name" value="Metalloendopeptidase"/>
    <property type="match status" value="1"/>
</dbReference>
<dbReference type="EC" id="3.4.24.-" evidence="10"/>
<evidence type="ECO:0000256" key="4">
    <source>
        <dbReference type="ARBA" id="ARBA00022801"/>
    </source>
</evidence>
<dbReference type="InterPro" id="IPR001506">
    <property type="entry name" value="Peptidase_M12A"/>
</dbReference>
<proteinExistence type="predicted"/>
<keyword evidence="4 9" id="KW-0378">Hydrolase</keyword>
<dbReference type="Pfam" id="PF01400">
    <property type="entry name" value="Astacin"/>
    <property type="match status" value="1"/>
</dbReference>
<comment type="caution">
    <text evidence="9">Lacks conserved residue(s) required for the propagation of feature annotation.</text>
</comment>
<feature type="active site" evidence="9">
    <location>
        <position position="145"/>
    </location>
</feature>
<accession>A0ABD1JIM4</accession>
<dbReference type="Gene3D" id="3.40.390.10">
    <property type="entry name" value="Collagenase (Catalytic Domain)"/>
    <property type="match status" value="1"/>
</dbReference>
<keyword evidence="13" id="KW-1185">Reference proteome</keyword>
<reference evidence="12 13" key="1">
    <citation type="submission" date="2024-09" db="EMBL/GenBank/DDBJ databases">
        <title>A chromosome-level genome assembly of Gray's grenadier anchovy, Coilia grayii.</title>
        <authorList>
            <person name="Fu Z."/>
        </authorList>
    </citation>
    <scope>NUCLEOTIDE SEQUENCE [LARGE SCALE GENOMIC DNA]</scope>
    <source>
        <strain evidence="12">G4</strain>
        <tissue evidence="12">Muscle</tissue>
    </source>
</reference>
<evidence type="ECO:0000256" key="3">
    <source>
        <dbReference type="ARBA" id="ARBA00022729"/>
    </source>
</evidence>
<evidence type="ECO:0000256" key="5">
    <source>
        <dbReference type="ARBA" id="ARBA00022833"/>
    </source>
</evidence>
<feature type="chain" id="PRO_5044535519" description="Metalloendopeptidase" evidence="10">
    <location>
        <begin position="21"/>
        <end position="277"/>
    </location>
</feature>
<feature type="signal peptide" evidence="10">
    <location>
        <begin position="1"/>
        <end position="20"/>
    </location>
</feature>
<evidence type="ECO:0000313" key="13">
    <source>
        <dbReference type="Proteomes" id="UP001591681"/>
    </source>
</evidence>
<dbReference type="InterPro" id="IPR024079">
    <property type="entry name" value="MetalloPept_cat_dom_sf"/>
</dbReference>
<dbReference type="GO" id="GO:0006508">
    <property type="term" value="P:proteolysis"/>
    <property type="evidence" value="ECO:0007669"/>
    <property type="project" value="UniProtKB-KW"/>
</dbReference>
<keyword evidence="6 9" id="KW-0482">Metalloprotease</keyword>
<keyword evidence="8" id="KW-1015">Disulfide bond</keyword>
<comment type="cofactor">
    <cofactor evidence="9 10">
        <name>Zn(2+)</name>
        <dbReference type="ChEBI" id="CHEBI:29105"/>
    </cofactor>
    <text evidence="9 10">Binds 1 zinc ion per subunit.</text>
</comment>
<evidence type="ECO:0000256" key="6">
    <source>
        <dbReference type="ARBA" id="ARBA00023049"/>
    </source>
</evidence>
<keyword evidence="3 10" id="KW-0732">Signal</keyword>
<evidence type="ECO:0000256" key="2">
    <source>
        <dbReference type="ARBA" id="ARBA00022723"/>
    </source>
</evidence>
<keyword evidence="1 9" id="KW-0645">Protease</keyword>
<sequence length="277" mass="31646">MNGKLASILALLLGISQALAQEDENDIEEITEFLIEGDVAMPRTRNAMKCTFYDCKWEKSPSGHVEVAYNISDYFYSSEKKTIEKAMQTFHEKTCIRFVPYSKQLHYLSIESKTGCWSLVGRTGGKQTVSLNAFSCLQHGVIQHELLHALGFYHEHTRSDRDDHIRINWEYVSAGKKTPFKYYIKSASSDFAKRDTNNLNTPYDYSSIMHYSRYAYSTSQSQATITPIPDPTVEIGQRNELSDTDILRVNKLYECGECYDQGDILICYIDFGIPNQG</sequence>
<evidence type="ECO:0000256" key="9">
    <source>
        <dbReference type="PROSITE-ProRule" id="PRU01211"/>
    </source>
</evidence>
<dbReference type="PRINTS" id="PR00480">
    <property type="entry name" value="ASTACIN"/>
</dbReference>
<dbReference type="PROSITE" id="PS51864">
    <property type="entry name" value="ASTACIN"/>
    <property type="match status" value="1"/>
</dbReference>
<dbReference type="AlphaFoldDB" id="A0ABD1JIM4"/>
<dbReference type="InterPro" id="IPR006026">
    <property type="entry name" value="Peptidase_Metallo"/>
</dbReference>
<dbReference type="PANTHER" id="PTHR10127">
    <property type="entry name" value="DISCOIDIN, CUB, EGF, LAMININ , AND ZINC METALLOPROTEASE DOMAIN CONTAINING"/>
    <property type="match status" value="1"/>
</dbReference>
<dbReference type="GO" id="GO:0004222">
    <property type="term" value="F:metalloendopeptidase activity"/>
    <property type="evidence" value="ECO:0007669"/>
    <property type="project" value="UniProtKB-UniRule"/>
</dbReference>
<gene>
    <name evidence="12" type="ORF">ACEWY4_017655</name>
</gene>
<name>A0ABD1JIM4_9TELE</name>
<protein>
    <recommendedName>
        <fullName evidence="10">Metalloendopeptidase</fullName>
        <ecNumber evidence="10">3.4.24.-</ecNumber>
    </recommendedName>
</protein>
<evidence type="ECO:0000256" key="10">
    <source>
        <dbReference type="RuleBase" id="RU361183"/>
    </source>
</evidence>
<keyword evidence="7" id="KW-0865">Zymogen</keyword>
<keyword evidence="5 9" id="KW-0862">Zinc</keyword>
<comment type="caution">
    <text evidence="12">The sequence shown here is derived from an EMBL/GenBank/DDBJ whole genome shotgun (WGS) entry which is preliminary data.</text>
</comment>
<dbReference type="Proteomes" id="UP001591681">
    <property type="component" value="Unassembled WGS sequence"/>
</dbReference>
<keyword evidence="2 9" id="KW-0479">Metal-binding</keyword>
<dbReference type="SUPFAM" id="SSF55486">
    <property type="entry name" value="Metalloproteases ('zincins'), catalytic domain"/>
    <property type="match status" value="1"/>
</dbReference>
<organism evidence="12 13">
    <name type="scientific">Coilia grayii</name>
    <name type="common">Gray's grenadier anchovy</name>
    <dbReference type="NCBI Taxonomy" id="363190"/>
    <lineage>
        <taxon>Eukaryota</taxon>
        <taxon>Metazoa</taxon>
        <taxon>Chordata</taxon>
        <taxon>Craniata</taxon>
        <taxon>Vertebrata</taxon>
        <taxon>Euteleostomi</taxon>
        <taxon>Actinopterygii</taxon>
        <taxon>Neopterygii</taxon>
        <taxon>Teleostei</taxon>
        <taxon>Clupei</taxon>
        <taxon>Clupeiformes</taxon>
        <taxon>Clupeoidei</taxon>
        <taxon>Engraulidae</taxon>
        <taxon>Coilinae</taxon>
        <taxon>Coilia</taxon>
    </lineage>
</organism>
<feature type="domain" description="Peptidase M12A" evidence="11">
    <location>
        <begin position="46"/>
        <end position="256"/>
    </location>
</feature>
<feature type="binding site" evidence="9">
    <location>
        <position position="144"/>
    </location>
    <ligand>
        <name>Zn(2+)</name>
        <dbReference type="ChEBI" id="CHEBI:29105"/>
        <note>catalytic</note>
    </ligand>
</feature>
<evidence type="ECO:0000313" key="12">
    <source>
        <dbReference type="EMBL" id="KAL2086596.1"/>
    </source>
</evidence>